<dbReference type="InterPro" id="IPR036736">
    <property type="entry name" value="ACP-like_sf"/>
</dbReference>
<dbReference type="SUPFAM" id="SSF47336">
    <property type="entry name" value="ACP-like"/>
    <property type="match status" value="1"/>
</dbReference>
<dbReference type="OrthoDB" id="416786at2759"/>
<comment type="caution">
    <text evidence="2">The sequence shown here is derived from an EMBL/GenBank/DDBJ whole genome shotgun (WGS) entry which is preliminary data.</text>
</comment>
<evidence type="ECO:0008006" key="4">
    <source>
        <dbReference type="Google" id="ProtNLM"/>
    </source>
</evidence>
<sequence>MTNEHQLVHVLWCDMLQFVVNSKIPINRSFFSLGGNSLAIMRLFAQYQIKFSLDTKSSSSFNIASLFRQPTIAEHTQIFQQWLNHTSYQTQLWSTTGKKIYYFSIDIMYSLFDQFISLNEVKLTKRQHNVVITKDASVNLIYLGTRLHHYDCLLEGEVSLSNLFYKNSNNYIQKIIGQLISNSSSVLSQCQGDELTIVYGSVLIQQIFEQNSITLQ</sequence>
<accession>A0A816F0U2</accession>
<dbReference type="EMBL" id="CAJNOM010004362">
    <property type="protein sequence ID" value="CAF1654985.1"/>
    <property type="molecule type" value="Genomic_DNA"/>
</dbReference>
<reference evidence="2" key="1">
    <citation type="submission" date="2021-02" db="EMBL/GenBank/DDBJ databases">
        <authorList>
            <person name="Nowell W R."/>
        </authorList>
    </citation>
    <scope>NUCLEOTIDE SEQUENCE</scope>
</reference>
<evidence type="ECO:0000313" key="2">
    <source>
        <dbReference type="EMBL" id="CAF1654985.1"/>
    </source>
</evidence>
<evidence type="ECO:0000313" key="3">
    <source>
        <dbReference type="Proteomes" id="UP000663832"/>
    </source>
</evidence>
<gene>
    <name evidence="1" type="ORF">BJG266_LOCUS45142</name>
    <name evidence="2" type="ORF">QVE165_LOCUS62129</name>
</gene>
<dbReference type="Proteomes" id="UP000663877">
    <property type="component" value="Unassembled WGS sequence"/>
</dbReference>
<dbReference type="Gene3D" id="1.10.1200.10">
    <property type="entry name" value="ACP-like"/>
    <property type="match status" value="1"/>
</dbReference>
<name>A0A816F0U2_9BILA</name>
<keyword evidence="3" id="KW-1185">Reference proteome</keyword>
<proteinExistence type="predicted"/>
<dbReference type="Proteomes" id="UP000663832">
    <property type="component" value="Unassembled WGS sequence"/>
</dbReference>
<organism evidence="2 3">
    <name type="scientific">Adineta steineri</name>
    <dbReference type="NCBI Taxonomy" id="433720"/>
    <lineage>
        <taxon>Eukaryota</taxon>
        <taxon>Metazoa</taxon>
        <taxon>Spiralia</taxon>
        <taxon>Gnathifera</taxon>
        <taxon>Rotifera</taxon>
        <taxon>Eurotatoria</taxon>
        <taxon>Bdelloidea</taxon>
        <taxon>Adinetida</taxon>
        <taxon>Adinetidae</taxon>
        <taxon>Adineta</taxon>
    </lineage>
</organism>
<evidence type="ECO:0000313" key="1">
    <source>
        <dbReference type="EMBL" id="CAF1534500.1"/>
    </source>
</evidence>
<dbReference type="AlphaFoldDB" id="A0A816F0U2"/>
<dbReference type="EMBL" id="CAJNOI010003988">
    <property type="protein sequence ID" value="CAF1534500.1"/>
    <property type="molecule type" value="Genomic_DNA"/>
</dbReference>
<protein>
    <recommendedName>
        <fullName evidence="4">Carrier domain-containing protein</fullName>
    </recommendedName>
</protein>